<dbReference type="PANTHER" id="PTHR42693:SF53">
    <property type="entry name" value="ENDO-4-O-SULFATASE"/>
    <property type="match status" value="1"/>
</dbReference>
<reference evidence="5 6" key="1">
    <citation type="journal article" date="2014" name="PLoS Genet.">
        <title>Phylogenetically driven sequencing of extremely halophilic archaea reveals strategies for static and dynamic osmo-response.</title>
        <authorList>
            <person name="Becker E.A."/>
            <person name="Seitzer P.M."/>
            <person name="Tritt A."/>
            <person name="Larsen D."/>
            <person name="Krusor M."/>
            <person name="Yao A.I."/>
            <person name="Wu D."/>
            <person name="Madern D."/>
            <person name="Eisen J.A."/>
            <person name="Darling A.E."/>
            <person name="Facciotti M.T."/>
        </authorList>
    </citation>
    <scope>NUCLEOTIDE SEQUENCE [LARGE SCALE GENOMIC DNA]</scope>
    <source>
        <strain evidence="5 6">JCM 14089</strain>
    </source>
</reference>
<dbReference type="InterPro" id="IPR000917">
    <property type="entry name" value="Sulfatase_N"/>
</dbReference>
<dbReference type="CDD" id="cd16027">
    <property type="entry name" value="SGSH"/>
    <property type="match status" value="1"/>
</dbReference>
<dbReference type="InterPro" id="IPR017850">
    <property type="entry name" value="Alkaline_phosphatase_core_sf"/>
</dbReference>
<comment type="caution">
    <text evidence="5">The sequence shown here is derived from an EMBL/GenBank/DDBJ whole genome shotgun (WGS) entry which is preliminary data.</text>
</comment>
<gene>
    <name evidence="5" type="ORF">C495_09245</name>
</gene>
<dbReference type="InterPro" id="IPR050738">
    <property type="entry name" value="Sulfatase"/>
</dbReference>
<comment type="similarity">
    <text evidence="1">Belongs to the sulfatase family.</text>
</comment>
<evidence type="ECO:0000256" key="2">
    <source>
        <dbReference type="ARBA" id="ARBA00022801"/>
    </source>
</evidence>
<dbReference type="PATRIC" id="fig|1230460.4.peg.1872"/>
<organism evidence="5 6">
    <name type="scientific">Natronorubrum sulfidifaciens JCM 14089</name>
    <dbReference type="NCBI Taxonomy" id="1230460"/>
    <lineage>
        <taxon>Archaea</taxon>
        <taxon>Methanobacteriati</taxon>
        <taxon>Methanobacteriota</taxon>
        <taxon>Stenosarchaea group</taxon>
        <taxon>Halobacteria</taxon>
        <taxon>Halobacteriales</taxon>
        <taxon>Natrialbaceae</taxon>
        <taxon>Natronorubrum</taxon>
    </lineage>
</organism>
<feature type="domain" description="Sulfatase N-terminal" evidence="4">
    <location>
        <begin position="4"/>
        <end position="296"/>
    </location>
</feature>
<sequence>MPSPHIVLIHCHDLGKYVGCYGAAVDTPRIDALAADGVRFDRHFVTAPQCSPSRSSLFTGRHPHQNGMLGLAHADWELHDDERLLPELLAEAGYDTHLFGLQHVTEYPDRLGYDRIHTDQPLTADTPPSIHETARARTVADAFARMLAEGDHDDPVFASVGFFELHRVGDDGEFGFDGDRYETPAPETVDPLEFLPDRPGIRSDIAEMQGMLSAIDDGVGTILDALERAGLAEDTLVVFTTEHGLAMPRAKGSCFDPGIEAALLARYPGVLESGRVVDDLVSNVDVFSTLLEFADVAEPDLDADDGGIVGRSLAPLLVDGAGADAYDPRDRVFAGMTWHDRYNPTRAIRTERWKYVRNLWHLPEVYLTTDIYCSDAGREVHEDCYGTQRAYEELYDLEADPLEQDNLLAENGPTDPDLGTTRDRLREELREWLTETNDPLLEGPVLPGDWDELSLSSVDDSR</sequence>
<dbReference type="STRING" id="1230460.C495_09245"/>
<dbReference type="PANTHER" id="PTHR42693">
    <property type="entry name" value="ARYLSULFATASE FAMILY MEMBER"/>
    <property type="match status" value="1"/>
</dbReference>
<accession>L9W789</accession>
<keyword evidence="2" id="KW-0378">Hydrolase</keyword>
<evidence type="ECO:0000256" key="3">
    <source>
        <dbReference type="SAM" id="MobiDB-lite"/>
    </source>
</evidence>
<dbReference type="GO" id="GO:0004065">
    <property type="term" value="F:arylsulfatase activity"/>
    <property type="evidence" value="ECO:0007669"/>
    <property type="project" value="TreeGrafter"/>
</dbReference>
<feature type="region of interest" description="Disordered" evidence="3">
    <location>
        <begin position="435"/>
        <end position="462"/>
    </location>
</feature>
<dbReference type="eggNOG" id="arCOG02785">
    <property type="taxonomic scope" value="Archaea"/>
</dbReference>
<evidence type="ECO:0000259" key="4">
    <source>
        <dbReference type="Pfam" id="PF00884"/>
    </source>
</evidence>
<dbReference type="EMBL" id="AOHX01000037">
    <property type="protein sequence ID" value="ELY45116.1"/>
    <property type="molecule type" value="Genomic_DNA"/>
</dbReference>
<evidence type="ECO:0000313" key="6">
    <source>
        <dbReference type="Proteomes" id="UP000011661"/>
    </source>
</evidence>
<keyword evidence="6" id="KW-1185">Reference proteome</keyword>
<dbReference type="SUPFAM" id="SSF53649">
    <property type="entry name" value="Alkaline phosphatase-like"/>
    <property type="match status" value="1"/>
</dbReference>
<dbReference type="RefSeq" id="WP_008162170.1">
    <property type="nucleotide sequence ID" value="NZ_AOHX01000037.1"/>
</dbReference>
<dbReference type="Gene3D" id="3.40.720.10">
    <property type="entry name" value="Alkaline Phosphatase, subunit A"/>
    <property type="match status" value="1"/>
</dbReference>
<dbReference type="AlphaFoldDB" id="L9W789"/>
<evidence type="ECO:0000256" key="1">
    <source>
        <dbReference type="ARBA" id="ARBA00008779"/>
    </source>
</evidence>
<dbReference type="Pfam" id="PF00884">
    <property type="entry name" value="Sulfatase"/>
    <property type="match status" value="1"/>
</dbReference>
<evidence type="ECO:0000313" key="5">
    <source>
        <dbReference type="EMBL" id="ELY45116.1"/>
    </source>
</evidence>
<dbReference type="OrthoDB" id="145229at2157"/>
<name>L9W789_9EURY</name>
<proteinExistence type="inferred from homology"/>
<protein>
    <submittedName>
        <fullName evidence="5">Sulfatase</fullName>
    </submittedName>
</protein>
<dbReference type="Proteomes" id="UP000011661">
    <property type="component" value="Unassembled WGS sequence"/>
</dbReference>